<proteinExistence type="inferred from homology"/>
<comment type="function">
    <text evidence="4">Catalyzes the dephosphorylation of the nucleoside 5'-monophosphates deoxyadenosine monophosphate (dAMP), deoxycytidine monophosphate (dCMP), deoxyguanosine monophosphate (dGMP) and deoxythymidine monophosphate (dTMP).</text>
</comment>
<dbReference type="PANTHER" id="PTHR11845">
    <property type="entry name" value="5'-DEOXYNUCLEOTIDASE HDDC2"/>
    <property type="match status" value="1"/>
</dbReference>
<feature type="domain" description="HD" evidence="11">
    <location>
        <begin position="55"/>
        <end position="159"/>
    </location>
</feature>
<evidence type="ECO:0000256" key="5">
    <source>
        <dbReference type="ARBA" id="ARBA00009999"/>
    </source>
</evidence>
<comment type="cofactor">
    <cofactor evidence="2">
        <name>Mn(2+)</name>
        <dbReference type="ChEBI" id="CHEBI:29035"/>
    </cofactor>
</comment>
<evidence type="ECO:0000256" key="7">
    <source>
        <dbReference type="ARBA" id="ARBA00012964"/>
    </source>
</evidence>
<dbReference type="Pfam" id="PF13023">
    <property type="entry name" value="HD_3"/>
    <property type="match status" value="1"/>
</dbReference>
<dbReference type="GO" id="GO:0002953">
    <property type="term" value="F:5'-deoxynucleotidase activity"/>
    <property type="evidence" value="ECO:0007669"/>
    <property type="project" value="UniProtKB-EC"/>
</dbReference>
<evidence type="ECO:0000313" key="12">
    <source>
        <dbReference type="EMBL" id="CAI9782210.1"/>
    </source>
</evidence>
<dbReference type="AlphaFoldDB" id="A0AAD2A651"/>
<evidence type="ECO:0000256" key="8">
    <source>
        <dbReference type="ARBA" id="ARBA00022723"/>
    </source>
</evidence>
<keyword evidence="13" id="KW-1185">Reference proteome</keyword>
<dbReference type="Proteomes" id="UP000834106">
    <property type="component" value="Chromosome 18"/>
</dbReference>
<dbReference type="InterPro" id="IPR006674">
    <property type="entry name" value="HD_domain"/>
</dbReference>
<keyword evidence="8" id="KW-0479">Metal-binding</keyword>
<feature type="region of interest" description="Disordered" evidence="10">
    <location>
        <begin position="450"/>
        <end position="476"/>
    </location>
</feature>
<dbReference type="SMART" id="SM00471">
    <property type="entry name" value="HDc"/>
    <property type="match status" value="1"/>
</dbReference>
<sequence>MDTEQTLQIFSPRSSKLRRLMGGGRGSTSRSHIVFLSVGFYLIDNSFWVKNPESIVDHMYRMGLMALICTDIPEINRDKCIKMAIVHDIAEAIVGDITPSDGIRKHEKNRREREALEHMCKLLGGGPRAKEIDDLWMEYEENSTPEAKIVKDFDKIEMILQALEYENEKELRSDPAYLSYYYSNVNLNPRLPLPLLSKEDWQFAQRLQGGNSTIGDRRKVNRIDTDGVGRSMFSMPPGFNSKNQESEIEMDNVQGFGEWGVDGLIGRYWNKQLTVAKEAQRVDIMCYKIFLSYRLLDGTSRFEELHEFIKEAKAKLEICRKRKNEHCSLPVNKPFTRLQSKASDNLAPSVKVSVADMSKSNNRLEHMETDLWMEYEENSTPEAKIVKDFDKKELRSDPAYLSYYYSNVNLNPRLPPPLLSKEDWQFAQRLQGGNSTIGDRRKVNRIDTDGVGRSMFSMPPGFNSKNQESETEMDNV</sequence>
<comment type="subunit">
    <text evidence="6">Homodimer.</text>
</comment>
<dbReference type="GO" id="GO:0046872">
    <property type="term" value="F:metal ion binding"/>
    <property type="evidence" value="ECO:0007669"/>
    <property type="project" value="UniProtKB-KW"/>
</dbReference>
<keyword evidence="9" id="KW-0378">Hydrolase</keyword>
<organism evidence="12 13">
    <name type="scientific">Fraxinus pennsylvanica</name>
    <dbReference type="NCBI Taxonomy" id="56036"/>
    <lineage>
        <taxon>Eukaryota</taxon>
        <taxon>Viridiplantae</taxon>
        <taxon>Streptophyta</taxon>
        <taxon>Embryophyta</taxon>
        <taxon>Tracheophyta</taxon>
        <taxon>Spermatophyta</taxon>
        <taxon>Magnoliopsida</taxon>
        <taxon>eudicotyledons</taxon>
        <taxon>Gunneridae</taxon>
        <taxon>Pentapetalae</taxon>
        <taxon>asterids</taxon>
        <taxon>lamiids</taxon>
        <taxon>Lamiales</taxon>
        <taxon>Oleaceae</taxon>
        <taxon>Oleeae</taxon>
        <taxon>Fraxinus</taxon>
    </lineage>
</organism>
<dbReference type="EC" id="3.1.3.89" evidence="7"/>
<evidence type="ECO:0000256" key="2">
    <source>
        <dbReference type="ARBA" id="ARBA00001936"/>
    </source>
</evidence>
<evidence type="ECO:0000313" key="13">
    <source>
        <dbReference type="Proteomes" id="UP000834106"/>
    </source>
</evidence>
<evidence type="ECO:0000256" key="3">
    <source>
        <dbReference type="ARBA" id="ARBA00001941"/>
    </source>
</evidence>
<dbReference type="GO" id="GO:0005737">
    <property type="term" value="C:cytoplasm"/>
    <property type="evidence" value="ECO:0007669"/>
    <property type="project" value="TreeGrafter"/>
</dbReference>
<dbReference type="PANTHER" id="PTHR11845:SF13">
    <property type="entry name" value="5'-DEOXYNUCLEOTIDASE HDDC2"/>
    <property type="match status" value="1"/>
</dbReference>
<name>A0AAD2A651_9LAMI</name>
<comment type="catalytic activity">
    <reaction evidence="1">
        <text>a 2'-deoxyribonucleoside 5'-phosphate + H2O = a 2'-deoxyribonucleoside + phosphate</text>
        <dbReference type="Rhea" id="RHEA:36167"/>
        <dbReference type="ChEBI" id="CHEBI:15377"/>
        <dbReference type="ChEBI" id="CHEBI:18274"/>
        <dbReference type="ChEBI" id="CHEBI:43474"/>
        <dbReference type="ChEBI" id="CHEBI:65317"/>
        <dbReference type="EC" id="3.1.3.89"/>
    </reaction>
</comment>
<accession>A0AAD2A651</accession>
<evidence type="ECO:0000256" key="1">
    <source>
        <dbReference type="ARBA" id="ARBA00001638"/>
    </source>
</evidence>
<dbReference type="InterPro" id="IPR003607">
    <property type="entry name" value="HD/PDEase_dom"/>
</dbReference>
<dbReference type="PROSITE" id="PS51831">
    <property type="entry name" value="HD"/>
    <property type="match status" value="1"/>
</dbReference>
<dbReference type="InterPro" id="IPR039356">
    <property type="entry name" value="YfbR/HDDC2"/>
</dbReference>
<reference evidence="12" key="1">
    <citation type="submission" date="2023-05" db="EMBL/GenBank/DDBJ databases">
        <authorList>
            <person name="Huff M."/>
        </authorList>
    </citation>
    <scope>NUCLEOTIDE SEQUENCE</scope>
</reference>
<dbReference type="SUPFAM" id="SSF109604">
    <property type="entry name" value="HD-domain/PDEase-like"/>
    <property type="match status" value="1"/>
</dbReference>
<dbReference type="Gene3D" id="1.10.3210.10">
    <property type="entry name" value="Hypothetical protein af1432"/>
    <property type="match status" value="2"/>
</dbReference>
<evidence type="ECO:0000256" key="4">
    <source>
        <dbReference type="ARBA" id="ARBA00004074"/>
    </source>
</evidence>
<evidence type="ECO:0000256" key="9">
    <source>
        <dbReference type="ARBA" id="ARBA00022801"/>
    </source>
</evidence>
<protein>
    <recommendedName>
        <fullName evidence="7">5'-deoxynucleotidase</fullName>
        <ecNumber evidence="7">3.1.3.89</ecNumber>
    </recommendedName>
</protein>
<comment type="cofactor">
    <cofactor evidence="3">
        <name>Co(2+)</name>
        <dbReference type="ChEBI" id="CHEBI:48828"/>
    </cofactor>
</comment>
<evidence type="ECO:0000256" key="6">
    <source>
        <dbReference type="ARBA" id="ARBA00011738"/>
    </source>
</evidence>
<evidence type="ECO:0000256" key="10">
    <source>
        <dbReference type="SAM" id="MobiDB-lite"/>
    </source>
</evidence>
<gene>
    <name evidence="12" type="ORF">FPE_LOCUS29640</name>
</gene>
<evidence type="ECO:0000259" key="11">
    <source>
        <dbReference type="PROSITE" id="PS51831"/>
    </source>
</evidence>
<comment type="similarity">
    <text evidence="5">Belongs to the HDDC2 family.</text>
</comment>
<dbReference type="EMBL" id="OU503053">
    <property type="protein sequence ID" value="CAI9782210.1"/>
    <property type="molecule type" value="Genomic_DNA"/>
</dbReference>